<proteinExistence type="inferred from homology"/>
<evidence type="ECO:0000259" key="4">
    <source>
        <dbReference type="Pfam" id="PF13458"/>
    </source>
</evidence>
<gene>
    <name evidence="5" type="ORF">SAMN02745165_01767</name>
</gene>
<dbReference type="InterPro" id="IPR028082">
    <property type="entry name" value="Peripla_BP_I"/>
</dbReference>
<dbReference type="InterPro" id="IPR051010">
    <property type="entry name" value="BCAA_transport"/>
</dbReference>
<sequence>MKRIVCLLLFCALSSALPVYSLTFAPAEETAAAVADFERGQQLFHSGSKERALATLRTSVQRDPGHPKANQAYTLIGRIFIEQKRYPDALLYLERIPAVMRSPEADLLRGYCLVQTGDFAGGQAQLLPLLGQSFSVQDTELLLLALTDAAVNLQQPLNALFFIQKALPLAENQASLLERAHRLLQGHLSDIELEEAAFMWQGTAIGQDARLQLARRALGQQQQQKATHLLQMVLASDVTFPYWQEAEMLLQRSSMDSWFNRDSIGVLLPLSGRYASYGELVKRGLELAVREHNRTRLPVRLVYRDTAVEGVSTSQLVSSLTDDAKVMAIVGPLLGAGAEEAATRAQLEMVPLISLSQRAGLPQRGDFVFRDSLTAEQQIQSLVRYAIDTQHISFSVLRPENRLGEEMTRLFVDEVRRFGGEIVDIVSYPEEGTDFRKQIQSLLWEDYVVDIPPKPELPEFDEFGLPIEKKEEDKKEPEELEYPLAPFHALFMPDYAERISVIAPQLKFYGIKDVTLLGINGWNAPELVERAGRFLDQAVFVDGFFSASSQPEVQRFVELYRQAYEEEPTILSAQAFDAANMLLLGMDDATVRNRDDLRQRLAALRGFRGVSGTVGFDAMGEAIKQPYLLGVKRRRIVEIN</sequence>
<evidence type="ECO:0000313" key="6">
    <source>
        <dbReference type="Proteomes" id="UP000184171"/>
    </source>
</evidence>
<dbReference type="Gene3D" id="3.40.50.2300">
    <property type="match status" value="4"/>
</dbReference>
<dbReference type="SUPFAM" id="SSF48452">
    <property type="entry name" value="TPR-like"/>
    <property type="match status" value="1"/>
</dbReference>
<comment type="similarity">
    <text evidence="1">Belongs to the leucine-binding protein family.</text>
</comment>
<dbReference type="EMBL" id="FQZT01000005">
    <property type="protein sequence ID" value="SHJ19450.1"/>
    <property type="molecule type" value="Genomic_DNA"/>
</dbReference>
<dbReference type="SUPFAM" id="SSF53822">
    <property type="entry name" value="Periplasmic binding protein-like I"/>
    <property type="match status" value="1"/>
</dbReference>
<feature type="domain" description="Leucine-binding protein" evidence="4">
    <location>
        <begin position="264"/>
        <end position="627"/>
    </location>
</feature>
<dbReference type="OrthoDB" id="5410879at2"/>
<dbReference type="PANTHER" id="PTHR30483:SF6">
    <property type="entry name" value="PERIPLASMIC BINDING PROTEIN OF ABC TRANSPORTER FOR NATURAL AMINO ACIDS"/>
    <property type="match status" value="1"/>
</dbReference>
<name>A0A1M6HB84_MALRU</name>
<dbReference type="RefSeq" id="WP_072907965.1">
    <property type="nucleotide sequence ID" value="NZ_FQZT01000005.1"/>
</dbReference>
<evidence type="ECO:0000256" key="2">
    <source>
        <dbReference type="ARBA" id="ARBA00022729"/>
    </source>
</evidence>
<dbReference type="CDD" id="cd06339">
    <property type="entry name" value="PBP1_YraM_LppC_lipoprotein-like"/>
    <property type="match status" value="1"/>
</dbReference>
<keyword evidence="2 3" id="KW-0732">Signal</keyword>
<dbReference type="Gene3D" id="1.25.40.10">
    <property type="entry name" value="Tetratricopeptide repeat domain"/>
    <property type="match status" value="1"/>
</dbReference>
<dbReference type="PANTHER" id="PTHR30483">
    <property type="entry name" value="LEUCINE-SPECIFIC-BINDING PROTEIN"/>
    <property type="match status" value="1"/>
</dbReference>
<dbReference type="AlphaFoldDB" id="A0A1M6HB84"/>
<organism evidence="5 6">
    <name type="scientific">Malonomonas rubra DSM 5091</name>
    <dbReference type="NCBI Taxonomy" id="1122189"/>
    <lineage>
        <taxon>Bacteria</taxon>
        <taxon>Pseudomonadati</taxon>
        <taxon>Thermodesulfobacteriota</taxon>
        <taxon>Desulfuromonadia</taxon>
        <taxon>Desulfuromonadales</taxon>
        <taxon>Geopsychrobacteraceae</taxon>
        <taxon>Malonomonas</taxon>
    </lineage>
</organism>
<evidence type="ECO:0000256" key="1">
    <source>
        <dbReference type="ARBA" id="ARBA00010062"/>
    </source>
</evidence>
<dbReference type="Proteomes" id="UP000184171">
    <property type="component" value="Unassembled WGS sequence"/>
</dbReference>
<dbReference type="STRING" id="1122189.SAMN02745165_01767"/>
<feature type="chain" id="PRO_5012951818" evidence="3">
    <location>
        <begin position="22"/>
        <end position="640"/>
    </location>
</feature>
<evidence type="ECO:0000256" key="3">
    <source>
        <dbReference type="SAM" id="SignalP"/>
    </source>
</evidence>
<protein>
    <submittedName>
        <fullName evidence="5">Amino acid/amide ABC transporter substrate-binding protein, HAAT family</fullName>
    </submittedName>
</protein>
<accession>A0A1M6HB84</accession>
<evidence type="ECO:0000313" key="5">
    <source>
        <dbReference type="EMBL" id="SHJ19450.1"/>
    </source>
</evidence>
<dbReference type="Pfam" id="PF13458">
    <property type="entry name" value="Peripla_BP_6"/>
    <property type="match status" value="1"/>
</dbReference>
<reference evidence="5 6" key="1">
    <citation type="submission" date="2016-11" db="EMBL/GenBank/DDBJ databases">
        <authorList>
            <person name="Jaros S."/>
            <person name="Januszkiewicz K."/>
            <person name="Wedrychowicz H."/>
        </authorList>
    </citation>
    <scope>NUCLEOTIDE SEQUENCE [LARGE SCALE GENOMIC DNA]</scope>
    <source>
        <strain evidence="5 6">DSM 5091</strain>
    </source>
</reference>
<feature type="signal peptide" evidence="3">
    <location>
        <begin position="1"/>
        <end position="21"/>
    </location>
</feature>
<dbReference type="InterPro" id="IPR011990">
    <property type="entry name" value="TPR-like_helical_dom_sf"/>
</dbReference>
<dbReference type="InterPro" id="IPR028081">
    <property type="entry name" value="Leu-bd"/>
</dbReference>
<keyword evidence="6" id="KW-1185">Reference proteome</keyword>